<accession>A0A2K3MAN7</accession>
<comment type="caution">
    <text evidence="2">The sequence shown here is derived from an EMBL/GenBank/DDBJ whole genome shotgun (WGS) entry which is preliminary data.</text>
</comment>
<dbReference type="Proteomes" id="UP000236291">
    <property type="component" value="Unassembled WGS sequence"/>
</dbReference>
<protein>
    <submittedName>
        <fullName evidence="2">Retrotransposon protein putative Ty1-copia subclass</fullName>
    </submittedName>
</protein>
<name>A0A2K3MAN7_TRIPR</name>
<feature type="domain" description="Reverse transcriptase Ty1/copia-type" evidence="1">
    <location>
        <begin position="122"/>
        <end position="366"/>
    </location>
</feature>
<dbReference type="InterPro" id="IPR043502">
    <property type="entry name" value="DNA/RNA_pol_sf"/>
</dbReference>
<feature type="non-terminal residue" evidence="2">
    <location>
        <position position="1"/>
    </location>
</feature>
<dbReference type="PANTHER" id="PTHR11439">
    <property type="entry name" value="GAG-POL-RELATED RETROTRANSPOSON"/>
    <property type="match status" value="1"/>
</dbReference>
<feature type="non-terminal residue" evidence="2">
    <location>
        <position position="511"/>
    </location>
</feature>
<dbReference type="Pfam" id="PF07727">
    <property type="entry name" value="RVT_2"/>
    <property type="match status" value="1"/>
</dbReference>
<dbReference type="PANTHER" id="PTHR11439:SF496">
    <property type="entry name" value="RNA-DIRECTED DNA POLYMERASE"/>
    <property type="match status" value="1"/>
</dbReference>
<organism evidence="2 3">
    <name type="scientific">Trifolium pratense</name>
    <name type="common">Red clover</name>
    <dbReference type="NCBI Taxonomy" id="57577"/>
    <lineage>
        <taxon>Eukaryota</taxon>
        <taxon>Viridiplantae</taxon>
        <taxon>Streptophyta</taxon>
        <taxon>Embryophyta</taxon>
        <taxon>Tracheophyta</taxon>
        <taxon>Spermatophyta</taxon>
        <taxon>Magnoliopsida</taxon>
        <taxon>eudicotyledons</taxon>
        <taxon>Gunneridae</taxon>
        <taxon>Pentapetalae</taxon>
        <taxon>rosids</taxon>
        <taxon>fabids</taxon>
        <taxon>Fabales</taxon>
        <taxon>Fabaceae</taxon>
        <taxon>Papilionoideae</taxon>
        <taxon>50 kb inversion clade</taxon>
        <taxon>NPAAA clade</taxon>
        <taxon>Hologalegina</taxon>
        <taxon>IRL clade</taxon>
        <taxon>Trifolieae</taxon>
        <taxon>Trifolium</taxon>
    </lineage>
</organism>
<gene>
    <name evidence="2" type="ORF">L195_g043939</name>
</gene>
<dbReference type="AlphaFoldDB" id="A0A2K3MAN7"/>
<evidence type="ECO:0000259" key="1">
    <source>
        <dbReference type="Pfam" id="PF07727"/>
    </source>
</evidence>
<proteinExistence type="predicted"/>
<dbReference type="EMBL" id="ASHM01054917">
    <property type="protein sequence ID" value="PNX87842.1"/>
    <property type="molecule type" value="Genomic_DNA"/>
</dbReference>
<evidence type="ECO:0000313" key="3">
    <source>
        <dbReference type="Proteomes" id="UP000236291"/>
    </source>
</evidence>
<evidence type="ECO:0000313" key="2">
    <source>
        <dbReference type="EMBL" id="PNX87842.1"/>
    </source>
</evidence>
<dbReference type="STRING" id="57577.A0A2K3MAN7"/>
<reference evidence="2 3" key="1">
    <citation type="journal article" date="2014" name="Am. J. Bot.">
        <title>Genome assembly and annotation for red clover (Trifolium pratense; Fabaceae).</title>
        <authorList>
            <person name="Istvanek J."/>
            <person name="Jaros M."/>
            <person name="Krenek A."/>
            <person name="Repkova J."/>
        </authorList>
    </citation>
    <scope>NUCLEOTIDE SEQUENCE [LARGE SCALE GENOMIC DNA]</scope>
    <source>
        <strain evidence="3">cv. Tatra</strain>
        <tissue evidence="2">Young leaves</tissue>
    </source>
</reference>
<dbReference type="InterPro" id="IPR013103">
    <property type="entry name" value="RVT_2"/>
</dbReference>
<dbReference type="CDD" id="cd09272">
    <property type="entry name" value="RNase_HI_RT_Ty1"/>
    <property type="match status" value="1"/>
</dbReference>
<reference evidence="2 3" key="2">
    <citation type="journal article" date="2017" name="Front. Plant Sci.">
        <title>Gene Classification and Mining of Molecular Markers Useful in Red Clover (Trifolium pratense) Breeding.</title>
        <authorList>
            <person name="Istvanek J."/>
            <person name="Dluhosova J."/>
            <person name="Dluhos P."/>
            <person name="Patkova L."/>
            <person name="Nedelnik J."/>
            <person name="Repkova J."/>
        </authorList>
    </citation>
    <scope>NUCLEOTIDE SEQUENCE [LARGE SCALE GENOMIC DNA]</scope>
    <source>
        <strain evidence="3">cv. Tatra</strain>
        <tissue evidence="2">Young leaves</tissue>
    </source>
</reference>
<sequence length="511" mass="58445">IPKSQEIENEEENSLLDVLKLTPRLFTSTTLVEEPIVDQEQVDEPILENVHQQVNPIQEPVRRSTRVHRAPERLNLMVQDDGVSEDYHNDDDPKSYEEAMQSLDHDKWIRAMESEMESMKINKVWTLVEASKGIKPIGCKWVYKKKIGADGKVETYKARLVAKGYRQKEGIDYDETFSPVAMIKSIRILLAIAAYYDYEIWQMDVKTAFLNGELKEEVYMTQPEGFTSLSDHNKVCKLQRSIYGLKQASRSWNIRFNNTIEKFNFVKCEEEPCVYKKISGSSIIFLVLYVDDILLFGNDIPSMQSTKVWLSEQFSMKDLGEAAYILGIKIYRDRSKRLLGLSQSMYIDTILKRYNMEKSKRGYLPVGMGVSLSRENCPKTLEERERMSRVPYASAVGAIMYTMTCTRPDVAYALGVTSRYQANPGEEHWKVVKTILKYLRRTKDQFLIYGNSELSLKGYTDASFASDKDDSKSISGYVFTLNGGAISWKSSKQATVADSTTEAEYIAASEA</sequence>
<dbReference type="SUPFAM" id="SSF56672">
    <property type="entry name" value="DNA/RNA polymerases"/>
    <property type="match status" value="1"/>
</dbReference>